<evidence type="ECO:0000256" key="2">
    <source>
        <dbReference type="SAM" id="Phobius"/>
    </source>
</evidence>
<dbReference type="AlphaFoldDB" id="A0A922L1J6"/>
<keyword evidence="2" id="KW-1133">Transmembrane helix</keyword>
<dbReference type="EMBL" id="ASGP02000004">
    <property type="protein sequence ID" value="KAH9511584.1"/>
    <property type="molecule type" value="Genomic_DNA"/>
</dbReference>
<reference evidence="3" key="2">
    <citation type="journal article" date="2022" name="Res Sq">
        <title>Comparative Genomics Reveals Insights into the Divergent Evolution of Astigmatic Mites and Household Pest Adaptations.</title>
        <authorList>
            <person name="Xiong Q."/>
            <person name="Wan A.T.-Y."/>
            <person name="Liu X.-Y."/>
            <person name="Fung C.S.-H."/>
            <person name="Xiao X."/>
            <person name="Malainual N."/>
            <person name="Hou J."/>
            <person name="Wang L."/>
            <person name="Wang M."/>
            <person name="Yang K."/>
            <person name="Cui Y."/>
            <person name="Leung E."/>
            <person name="Nong W."/>
            <person name="Shin S.-K."/>
            <person name="Au S."/>
            <person name="Jeong K.Y."/>
            <person name="Chew F.T."/>
            <person name="Hui J."/>
            <person name="Leung T.F."/>
            <person name="Tungtrongchitr A."/>
            <person name="Zhong N."/>
            <person name="Liu Z."/>
            <person name="Tsui S."/>
        </authorList>
    </citation>
    <scope>NUCLEOTIDE SEQUENCE</scope>
    <source>
        <strain evidence="3">Derf</strain>
        <tissue evidence="3">Whole organism</tissue>
    </source>
</reference>
<accession>A0A922L1J6</accession>
<dbReference type="Proteomes" id="UP000790347">
    <property type="component" value="Unassembled WGS sequence"/>
</dbReference>
<feature type="compositionally biased region" description="Basic and acidic residues" evidence="1">
    <location>
        <begin position="54"/>
        <end position="63"/>
    </location>
</feature>
<sequence length="63" mass="7173">MLIDFNSGVNFIDVRDAYGLFACLMAGRLAWLIIIMMMGEMNTTSTQQQQPNGTKRDEKKTEK</sequence>
<feature type="compositionally biased region" description="Polar residues" evidence="1">
    <location>
        <begin position="43"/>
        <end position="53"/>
    </location>
</feature>
<feature type="region of interest" description="Disordered" evidence="1">
    <location>
        <begin position="43"/>
        <end position="63"/>
    </location>
</feature>
<gene>
    <name evidence="3" type="ORF">DERF_010035</name>
</gene>
<reference evidence="3" key="1">
    <citation type="submission" date="2013-05" db="EMBL/GenBank/DDBJ databases">
        <authorList>
            <person name="Yim A.K.Y."/>
            <person name="Chan T.F."/>
            <person name="Ji K.M."/>
            <person name="Liu X.Y."/>
            <person name="Zhou J.W."/>
            <person name="Li R.Q."/>
            <person name="Yang K.Y."/>
            <person name="Li J."/>
            <person name="Li M."/>
            <person name="Law P.T.W."/>
            <person name="Wu Y.L."/>
            <person name="Cai Z.L."/>
            <person name="Qin H."/>
            <person name="Bao Y."/>
            <person name="Leung R.K.K."/>
            <person name="Ng P.K.S."/>
            <person name="Zou J."/>
            <person name="Zhong X.J."/>
            <person name="Ran P.X."/>
            <person name="Zhong N.S."/>
            <person name="Liu Z.G."/>
            <person name="Tsui S.K.W."/>
        </authorList>
    </citation>
    <scope>NUCLEOTIDE SEQUENCE</scope>
    <source>
        <strain evidence="3">Derf</strain>
        <tissue evidence="3">Whole organism</tissue>
    </source>
</reference>
<keyword evidence="2" id="KW-0812">Transmembrane</keyword>
<organism evidence="3 4">
    <name type="scientific">Dermatophagoides farinae</name>
    <name type="common">American house dust mite</name>
    <dbReference type="NCBI Taxonomy" id="6954"/>
    <lineage>
        <taxon>Eukaryota</taxon>
        <taxon>Metazoa</taxon>
        <taxon>Ecdysozoa</taxon>
        <taxon>Arthropoda</taxon>
        <taxon>Chelicerata</taxon>
        <taxon>Arachnida</taxon>
        <taxon>Acari</taxon>
        <taxon>Acariformes</taxon>
        <taxon>Sarcoptiformes</taxon>
        <taxon>Astigmata</taxon>
        <taxon>Psoroptidia</taxon>
        <taxon>Analgoidea</taxon>
        <taxon>Pyroglyphidae</taxon>
        <taxon>Dermatophagoidinae</taxon>
        <taxon>Dermatophagoides</taxon>
    </lineage>
</organism>
<comment type="caution">
    <text evidence="3">The sequence shown here is derived from an EMBL/GenBank/DDBJ whole genome shotgun (WGS) entry which is preliminary data.</text>
</comment>
<evidence type="ECO:0000256" key="1">
    <source>
        <dbReference type="SAM" id="MobiDB-lite"/>
    </source>
</evidence>
<keyword evidence="2" id="KW-0472">Membrane</keyword>
<feature type="transmembrane region" description="Helical" evidence="2">
    <location>
        <begin position="17"/>
        <end position="38"/>
    </location>
</feature>
<protein>
    <submittedName>
        <fullName evidence="3">Uncharacterized protein</fullName>
    </submittedName>
</protein>
<name>A0A922L1J6_DERFA</name>
<evidence type="ECO:0000313" key="4">
    <source>
        <dbReference type="Proteomes" id="UP000790347"/>
    </source>
</evidence>
<proteinExistence type="predicted"/>
<keyword evidence="4" id="KW-1185">Reference proteome</keyword>
<evidence type="ECO:0000313" key="3">
    <source>
        <dbReference type="EMBL" id="KAH9511584.1"/>
    </source>
</evidence>